<evidence type="ECO:0000256" key="1">
    <source>
        <dbReference type="SAM" id="Phobius"/>
    </source>
</evidence>
<protein>
    <submittedName>
        <fullName evidence="2">Uncharacterized protein</fullName>
    </submittedName>
</protein>
<feature type="transmembrane region" description="Helical" evidence="1">
    <location>
        <begin position="328"/>
        <end position="348"/>
    </location>
</feature>
<proteinExistence type="predicted"/>
<sequence length="352" mass="39040">MNITGMEVIRPGVAAVGVLPGEKVELIYGDTLKVNVSFDYRGLGETVTLYGAIGRSGFPGEELLDEGSFIKRLTGEQSVVLPPSLEFTPVAASVDIPITTEISPGTNYDLYVKLVEYRKEAGMPKLDNIIDILPEYELIQHTISHFAYIYDGDVEVTIATFKTDPFTPADWIVDKFTSKLEEEARKEGGRVLEVKVYVDKTPLLWTNFKIEVTGTPLGERIEATAGTAAIHIPIWLGIVLVVLSLALLIAVITYAWEKFTETFKRYPELKDMKPGWHKEALILDIQDSEEHFGRTITPPETLEGMSEPELREHLDKIAEEEFPPGIDWLPWAIGAGALAVGTVAVLAVRKKK</sequence>
<comment type="caution">
    <text evidence="2">The sequence shown here is derived from an EMBL/GenBank/DDBJ whole genome shotgun (WGS) entry which is preliminary data.</text>
</comment>
<keyword evidence="1" id="KW-1133">Transmembrane helix</keyword>
<keyword evidence="1" id="KW-0812">Transmembrane</keyword>
<evidence type="ECO:0000313" key="2">
    <source>
        <dbReference type="EMBL" id="GAI60908.1"/>
    </source>
</evidence>
<gene>
    <name evidence="2" type="ORF">S12H4_01117</name>
</gene>
<organism evidence="2">
    <name type="scientific">marine sediment metagenome</name>
    <dbReference type="NCBI Taxonomy" id="412755"/>
    <lineage>
        <taxon>unclassified sequences</taxon>
        <taxon>metagenomes</taxon>
        <taxon>ecological metagenomes</taxon>
    </lineage>
</organism>
<accession>X1PY97</accession>
<dbReference type="AlphaFoldDB" id="X1PY97"/>
<feature type="transmembrane region" description="Helical" evidence="1">
    <location>
        <begin position="234"/>
        <end position="256"/>
    </location>
</feature>
<reference evidence="2" key="1">
    <citation type="journal article" date="2014" name="Front. Microbiol.">
        <title>High frequency of phylogenetically diverse reductive dehalogenase-homologous genes in deep subseafloor sedimentary metagenomes.</title>
        <authorList>
            <person name="Kawai M."/>
            <person name="Futagami T."/>
            <person name="Toyoda A."/>
            <person name="Takaki Y."/>
            <person name="Nishi S."/>
            <person name="Hori S."/>
            <person name="Arai W."/>
            <person name="Tsubouchi T."/>
            <person name="Morono Y."/>
            <person name="Uchiyama I."/>
            <person name="Ito T."/>
            <person name="Fujiyama A."/>
            <person name="Inagaki F."/>
            <person name="Takami H."/>
        </authorList>
    </citation>
    <scope>NUCLEOTIDE SEQUENCE</scope>
    <source>
        <strain evidence="2">Expedition CK06-06</strain>
    </source>
</reference>
<keyword evidence="1" id="KW-0472">Membrane</keyword>
<name>X1PY97_9ZZZZ</name>
<dbReference type="EMBL" id="BARW01000200">
    <property type="protein sequence ID" value="GAI60908.1"/>
    <property type="molecule type" value="Genomic_DNA"/>
</dbReference>